<organism evidence="7 8">
    <name type="scientific">Aeromicrobium marinum DSM 15272</name>
    <dbReference type="NCBI Taxonomy" id="585531"/>
    <lineage>
        <taxon>Bacteria</taxon>
        <taxon>Bacillati</taxon>
        <taxon>Actinomycetota</taxon>
        <taxon>Actinomycetes</taxon>
        <taxon>Propionibacteriales</taxon>
        <taxon>Nocardioidaceae</taxon>
        <taxon>Aeromicrobium</taxon>
    </lineage>
</organism>
<proteinExistence type="predicted"/>
<keyword evidence="2 5" id="KW-0812">Transmembrane</keyword>
<evidence type="ECO:0000256" key="3">
    <source>
        <dbReference type="ARBA" id="ARBA00022989"/>
    </source>
</evidence>
<evidence type="ECO:0000256" key="2">
    <source>
        <dbReference type="ARBA" id="ARBA00022692"/>
    </source>
</evidence>
<dbReference type="eggNOG" id="COG2271">
    <property type="taxonomic scope" value="Bacteria"/>
</dbReference>
<dbReference type="GO" id="GO:0005886">
    <property type="term" value="C:plasma membrane"/>
    <property type="evidence" value="ECO:0007669"/>
    <property type="project" value="UniProtKB-SubCell"/>
</dbReference>
<protein>
    <submittedName>
        <fullName evidence="7">Transporter, major facilitator family protein</fullName>
    </submittedName>
</protein>
<accession>E2SAB4</accession>
<dbReference type="SUPFAM" id="SSF103473">
    <property type="entry name" value="MFS general substrate transporter"/>
    <property type="match status" value="1"/>
</dbReference>
<dbReference type="PROSITE" id="PS50850">
    <property type="entry name" value="MFS"/>
    <property type="match status" value="1"/>
</dbReference>
<name>E2SAB4_9ACTN</name>
<feature type="transmembrane region" description="Helical" evidence="5">
    <location>
        <begin position="336"/>
        <end position="359"/>
    </location>
</feature>
<dbReference type="HOGENOM" id="CLU_033532_0_1_11"/>
<comment type="subcellular location">
    <subcellularLocation>
        <location evidence="1">Cell membrane</location>
        <topology evidence="1">Multi-pass membrane protein</topology>
    </subcellularLocation>
</comment>
<dbReference type="GO" id="GO:0022857">
    <property type="term" value="F:transmembrane transporter activity"/>
    <property type="evidence" value="ECO:0007669"/>
    <property type="project" value="InterPro"/>
</dbReference>
<dbReference type="InterPro" id="IPR020846">
    <property type="entry name" value="MFS_dom"/>
</dbReference>
<keyword evidence="8" id="KW-1185">Reference proteome</keyword>
<feature type="transmembrane region" description="Helical" evidence="5">
    <location>
        <begin position="45"/>
        <end position="66"/>
    </location>
</feature>
<evidence type="ECO:0000259" key="6">
    <source>
        <dbReference type="PROSITE" id="PS50850"/>
    </source>
</evidence>
<dbReference type="PANTHER" id="PTHR23542">
    <property type="match status" value="1"/>
</dbReference>
<feature type="transmembrane region" description="Helical" evidence="5">
    <location>
        <begin position="78"/>
        <end position="98"/>
    </location>
</feature>
<comment type="caution">
    <text evidence="7">The sequence shown here is derived from an EMBL/GenBank/DDBJ whole genome shotgun (WGS) entry which is preliminary data.</text>
</comment>
<feature type="transmembrane region" description="Helical" evidence="5">
    <location>
        <begin position="250"/>
        <end position="269"/>
    </location>
</feature>
<evidence type="ECO:0000313" key="8">
    <source>
        <dbReference type="Proteomes" id="UP000003111"/>
    </source>
</evidence>
<feature type="transmembrane region" description="Helical" evidence="5">
    <location>
        <begin position="365"/>
        <end position="389"/>
    </location>
</feature>
<feature type="transmembrane region" description="Helical" evidence="5">
    <location>
        <begin position="213"/>
        <end position="238"/>
    </location>
</feature>
<keyword evidence="3 5" id="KW-1133">Transmembrane helix</keyword>
<feature type="domain" description="Major facilitator superfamily (MFS) profile" evidence="6">
    <location>
        <begin position="213"/>
        <end position="408"/>
    </location>
</feature>
<dbReference type="STRING" id="585531.HMPREF0063_10904"/>
<dbReference type="AlphaFoldDB" id="E2SAB4"/>
<evidence type="ECO:0000313" key="7">
    <source>
        <dbReference type="EMBL" id="EFQ84188.1"/>
    </source>
</evidence>
<evidence type="ECO:0000256" key="1">
    <source>
        <dbReference type="ARBA" id="ARBA00004651"/>
    </source>
</evidence>
<dbReference type="Gene3D" id="1.20.1250.20">
    <property type="entry name" value="MFS general substrate transporter like domains"/>
    <property type="match status" value="1"/>
</dbReference>
<dbReference type="EMBL" id="ACLF03000003">
    <property type="protein sequence ID" value="EFQ84188.1"/>
    <property type="molecule type" value="Genomic_DNA"/>
</dbReference>
<dbReference type="RefSeq" id="WP_007077926.1">
    <property type="nucleotide sequence ID" value="NZ_CM001024.1"/>
</dbReference>
<sequence>MASPYRVVLSLPGAALFSVTGTVARLPLSMVGLALVIVVERATDSYALAGTVAAAYVFAAAVMAPVQGRLLDEWGQRPVLVVSAVVYGVGMTAVVVALEAGVAVPWTHLAAALTGAATPQTGNMVRARWTHLVEGRQQLNTAYALEAVLDEVVFIVGPVLATFLTLQVSPYAGLVTAATAGCAGSLLLAGQRRTEPPVVRRRSGGRAPLDRRLLGPVVAASVGIGIVFGSTEVIVVAFTDEQGRPGTAGVVLAVWAAGSLAAGIAVGLLPSPVDVVARLRVTVTVLALTFVPLLFLDGVLLLAIGMFVAGAAISPTLVAAMHLVQQFVPPARLTEALSWTTLGLSIGVAPGAAAAGWVVDHAPSAWGASTAFGVPLLAGLLAAAVAWSFHPPPRGATSSAPALGLETP</sequence>
<dbReference type="Proteomes" id="UP000003111">
    <property type="component" value="Unassembled WGS sequence"/>
</dbReference>
<evidence type="ECO:0000256" key="5">
    <source>
        <dbReference type="SAM" id="Phobius"/>
    </source>
</evidence>
<dbReference type="InterPro" id="IPR036259">
    <property type="entry name" value="MFS_trans_sf"/>
</dbReference>
<feature type="transmembrane region" description="Helical" evidence="5">
    <location>
        <begin position="171"/>
        <end position="192"/>
    </location>
</feature>
<keyword evidence="4 5" id="KW-0472">Membrane</keyword>
<dbReference type="InterPro" id="IPR011701">
    <property type="entry name" value="MFS"/>
</dbReference>
<dbReference type="Pfam" id="PF07690">
    <property type="entry name" value="MFS_1"/>
    <property type="match status" value="1"/>
</dbReference>
<evidence type="ECO:0000256" key="4">
    <source>
        <dbReference type="ARBA" id="ARBA00023136"/>
    </source>
</evidence>
<reference evidence="7" key="1">
    <citation type="submission" date="2010-08" db="EMBL/GenBank/DDBJ databases">
        <authorList>
            <person name="Muzny D."/>
            <person name="Qin X."/>
            <person name="Buhay C."/>
            <person name="Dugan-Rocha S."/>
            <person name="Ding Y."/>
            <person name="Chen G."/>
            <person name="Hawes A."/>
            <person name="Holder M."/>
            <person name="Jhangiani S."/>
            <person name="Johnson A."/>
            <person name="Khan Z."/>
            <person name="Li Z."/>
            <person name="Liu W."/>
            <person name="Liu X."/>
            <person name="Perez L."/>
            <person name="Shen H."/>
            <person name="Wang Q."/>
            <person name="Watt J."/>
            <person name="Xi L."/>
            <person name="Xin Y."/>
            <person name="Zhou J."/>
            <person name="Deng J."/>
            <person name="Jiang H."/>
            <person name="Liu Y."/>
            <person name="Qu J."/>
            <person name="Song X.-Z."/>
            <person name="Zhang L."/>
            <person name="Villasana D."/>
            <person name="Johnson A."/>
            <person name="Liu J."/>
            <person name="Liyanage D."/>
            <person name="Lorensuhewa L."/>
            <person name="Robinson T."/>
            <person name="Song A."/>
            <person name="Song B.-B."/>
            <person name="Dinh H."/>
            <person name="Thornton R."/>
            <person name="Coyle M."/>
            <person name="Francisco L."/>
            <person name="Jackson L."/>
            <person name="Javaid M."/>
            <person name="Korchina V."/>
            <person name="Kovar C."/>
            <person name="Mata R."/>
            <person name="Mathew T."/>
            <person name="Ngo R."/>
            <person name="Nguyen L."/>
            <person name="Nguyen N."/>
            <person name="Okwuonu G."/>
            <person name="Ongeri F."/>
            <person name="Pham C."/>
            <person name="Simmons D."/>
            <person name="Wilczek-Boney K."/>
            <person name="Hale W."/>
            <person name="Jakkamsetti A."/>
            <person name="Pham P."/>
            <person name="Ruth R."/>
            <person name="San Lucas F."/>
            <person name="Warren J."/>
            <person name="Zhang J."/>
            <person name="Zhao Z."/>
            <person name="Zhou C."/>
            <person name="Zhu D."/>
            <person name="Lee S."/>
            <person name="Bess C."/>
            <person name="Blankenburg K."/>
            <person name="Forbes L."/>
            <person name="Fu Q."/>
            <person name="Gubbala S."/>
            <person name="Hirani K."/>
            <person name="Jayaseelan J.C."/>
            <person name="Lara F."/>
            <person name="Munidasa M."/>
            <person name="Palculict T."/>
            <person name="Patil S."/>
            <person name="Pu L.-L."/>
            <person name="Saada N."/>
            <person name="Tang L."/>
            <person name="Weissenberger G."/>
            <person name="Zhu Y."/>
            <person name="Hemphill L."/>
            <person name="Shang Y."/>
            <person name="Youmans B."/>
            <person name="Ayvaz T."/>
            <person name="Ross M."/>
            <person name="Santibanez J."/>
            <person name="Aqrawi P."/>
            <person name="Gross S."/>
            <person name="Joshi V."/>
            <person name="Fowler G."/>
            <person name="Nazareth L."/>
            <person name="Reid J."/>
            <person name="Worley K."/>
            <person name="Petrosino J."/>
            <person name="Highlander S."/>
            <person name="Gibbs R."/>
        </authorList>
    </citation>
    <scope>NUCLEOTIDE SEQUENCE [LARGE SCALE GENOMIC DNA]</scope>
    <source>
        <strain evidence="7">DSM 15272</strain>
    </source>
</reference>
<dbReference type="PANTHER" id="PTHR23542:SF1">
    <property type="entry name" value="MAJOR FACILITATOR SUPERFAMILY (MFS) PROFILE DOMAIN-CONTAINING PROTEIN"/>
    <property type="match status" value="1"/>
</dbReference>
<gene>
    <name evidence="7" type="ORF">HMPREF0063_10904</name>
</gene>